<evidence type="ECO:0000313" key="2">
    <source>
        <dbReference type="Proteomes" id="UP000006729"/>
    </source>
</evidence>
<name>U5GQ03_POPTR</name>
<keyword evidence="2" id="KW-1185">Reference proteome</keyword>
<accession>U5GQ03</accession>
<proteinExistence type="predicted"/>
<evidence type="ECO:0000313" key="1">
    <source>
        <dbReference type="EMBL" id="PNT50341.1"/>
    </source>
</evidence>
<dbReference type="Proteomes" id="UP000006729">
    <property type="component" value="Chromosome 2"/>
</dbReference>
<sequence>MGMGKWKGFRHLCTLMNRKCCRPLCVSARYCSVRFRLNLLYTPNHVFNFVTRLPELDSLYCHCFRSFSFSFPSSFLVINKIWFSG</sequence>
<dbReference type="InParanoid" id="U5GQ03"/>
<protein>
    <submittedName>
        <fullName evidence="1">Uncharacterized protein</fullName>
    </submittedName>
</protein>
<dbReference type="EMBL" id="CM009291">
    <property type="protein sequence ID" value="PNT50341.1"/>
    <property type="molecule type" value="Genomic_DNA"/>
</dbReference>
<dbReference type="AlphaFoldDB" id="U5GQ03"/>
<gene>
    <name evidence="1" type="ORF">POPTR_002G181500</name>
</gene>
<reference evidence="1 2" key="1">
    <citation type="journal article" date="2006" name="Science">
        <title>The genome of black cottonwood, Populus trichocarpa (Torr. &amp; Gray).</title>
        <authorList>
            <person name="Tuskan G.A."/>
            <person name="Difazio S."/>
            <person name="Jansson S."/>
            <person name="Bohlmann J."/>
            <person name="Grigoriev I."/>
            <person name="Hellsten U."/>
            <person name="Putnam N."/>
            <person name="Ralph S."/>
            <person name="Rombauts S."/>
            <person name="Salamov A."/>
            <person name="Schein J."/>
            <person name="Sterck L."/>
            <person name="Aerts A."/>
            <person name="Bhalerao R.R."/>
            <person name="Bhalerao R.P."/>
            <person name="Blaudez D."/>
            <person name="Boerjan W."/>
            <person name="Brun A."/>
            <person name="Brunner A."/>
            <person name="Busov V."/>
            <person name="Campbell M."/>
            <person name="Carlson J."/>
            <person name="Chalot M."/>
            <person name="Chapman J."/>
            <person name="Chen G.L."/>
            <person name="Cooper D."/>
            <person name="Coutinho P.M."/>
            <person name="Couturier J."/>
            <person name="Covert S."/>
            <person name="Cronk Q."/>
            <person name="Cunningham R."/>
            <person name="Davis J."/>
            <person name="Degroeve S."/>
            <person name="Dejardin A."/>
            <person name="Depamphilis C."/>
            <person name="Detter J."/>
            <person name="Dirks B."/>
            <person name="Dubchak I."/>
            <person name="Duplessis S."/>
            <person name="Ehlting J."/>
            <person name="Ellis B."/>
            <person name="Gendler K."/>
            <person name="Goodstein D."/>
            <person name="Gribskov M."/>
            <person name="Grimwood J."/>
            <person name="Groover A."/>
            <person name="Gunter L."/>
            <person name="Hamberger B."/>
            <person name="Heinze B."/>
            <person name="Helariutta Y."/>
            <person name="Henrissat B."/>
            <person name="Holligan D."/>
            <person name="Holt R."/>
            <person name="Huang W."/>
            <person name="Islam-Faridi N."/>
            <person name="Jones S."/>
            <person name="Jones-Rhoades M."/>
            <person name="Jorgensen R."/>
            <person name="Joshi C."/>
            <person name="Kangasjarvi J."/>
            <person name="Karlsson J."/>
            <person name="Kelleher C."/>
            <person name="Kirkpatrick R."/>
            <person name="Kirst M."/>
            <person name="Kohler A."/>
            <person name="Kalluri U."/>
            <person name="Larimer F."/>
            <person name="Leebens-Mack J."/>
            <person name="Leple J.C."/>
            <person name="Locascio P."/>
            <person name="Lou Y."/>
            <person name="Lucas S."/>
            <person name="Martin F."/>
            <person name="Montanini B."/>
            <person name="Napoli C."/>
            <person name="Nelson D.R."/>
            <person name="Nelson C."/>
            <person name="Nieminen K."/>
            <person name="Nilsson O."/>
            <person name="Pereda V."/>
            <person name="Peter G."/>
            <person name="Philippe R."/>
            <person name="Pilate G."/>
            <person name="Poliakov A."/>
            <person name="Razumovskaya J."/>
            <person name="Richardson P."/>
            <person name="Rinaldi C."/>
            <person name="Ritland K."/>
            <person name="Rouze P."/>
            <person name="Ryaboy D."/>
            <person name="Schmutz J."/>
            <person name="Schrader J."/>
            <person name="Segerman B."/>
            <person name="Shin H."/>
            <person name="Siddiqui A."/>
            <person name="Sterky F."/>
            <person name="Terry A."/>
            <person name="Tsai C.J."/>
            <person name="Uberbacher E."/>
            <person name="Unneberg P."/>
            <person name="Vahala J."/>
            <person name="Wall K."/>
            <person name="Wessler S."/>
            <person name="Yang G."/>
            <person name="Yin T."/>
            <person name="Douglas C."/>
            <person name="Marra M."/>
            <person name="Sandberg G."/>
            <person name="Van de Peer Y."/>
            <person name="Rokhsar D."/>
        </authorList>
    </citation>
    <scope>NUCLEOTIDE SEQUENCE [LARGE SCALE GENOMIC DNA]</scope>
    <source>
        <strain evidence="2">cv. Nisqually</strain>
    </source>
</reference>
<organism evidence="1 2">
    <name type="scientific">Populus trichocarpa</name>
    <name type="common">Western balsam poplar</name>
    <name type="synonym">Populus balsamifera subsp. trichocarpa</name>
    <dbReference type="NCBI Taxonomy" id="3694"/>
    <lineage>
        <taxon>Eukaryota</taxon>
        <taxon>Viridiplantae</taxon>
        <taxon>Streptophyta</taxon>
        <taxon>Embryophyta</taxon>
        <taxon>Tracheophyta</taxon>
        <taxon>Spermatophyta</taxon>
        <taxon>Magnoliopsida</taxon>
        <taxon>eudicotyledons</taxon>
        <taxon>Gunneridae</taxon>
        <taxon>Pentapetalae</taxon>
        <taxon>rosids</taxon>
        <taxon>fabids</taxon>
        <taxon>Malpighiales</taxon>
        <taxon>Salicaceae</taxon>
        <taxon>Saliceae</taxon>
        <taxon>Populus</taxon>
    </lineage>
</organism>
<dbReference type="HOGENOM" id="CLU_2516852_0_0_1"/>